<evidence type="ECO:0000313" key="10">
    <source>
        <dbReference type="Proteomes" id="UP000295717"/>
    </source>
</evidence>
<keyword evidence="10" id="KW-1185">Reference proteome</keyword>
<feature type="transmembrane region" description="Helical" evidence="7">
    <location>
        <begin position="243"/>
        <end position="263"/>
    </location>
</feature>
<proteinExistence type="predicted"/>
<keyword evidence="3 7" id="KW-0812">Transmembrane</keyword>
<dbReference type="EMBL" id="SMAO01000002">
    <property type="protein sequence ID" value="TCT22671.1"/>
    <property type="molecule type" value="Genomic_DNA"/>
</dbReference>
<comment type="subcellular location">
    <subcellularLocation>
        <location evidence="1">Cell membrane</location>
        <topology evidence="1">Multi-pass membrane protein</topology>
    </subcellularLocation>
</comment>
<feature type="transmembrane region" description="Helical" evidence="7">
    <location>
        <begin position="300"/>
        <end position="318"/>
    </location>
</feature>
<keyword evidence="2" id="KW-1003">Cell membrane</keyword>
<organism evidence="9 10">
    <name type="scientific">Thiobaca trueperi</name>
    <dbReference type="NCBI Taxonomy" id="127458"/>
    <lineage>
        <taxon>Bacteria</taxon>
        <taxon>Pseudomonadati</taxon>
        <taxon>Pseudomonadota</taxon>
        <taxon>Gammaproteobacteria</taxon>
        <taxon>Chromatiales</taxon>
        <taxon>Chromatiaceae</taxon>
        <taxon>Thiobaca</taxon>
    </lineage>
</organism>
<evidence type="ECO:0000259" key="8">
    <source>
        <dbReference type="Pfam" id="PF06271"/>
    </source>
</evidence>
<evidence type="ECO:0000256" key="7">
    <source>
        <dbReference type="SAM" id="Phobius"/>
    </source>
</evidence>
<dbReference type="GO" id="GO:0005886">
    <property type="term" value="C:plasma membrane"/>
    <property type="evidence" value="ECO:0007669"/>
    <property type="project" value="UniProtKB-SubCell"/>
</dbReference>
<accession>A0A4R3N3A2</accession>
<dbReference type="InterPro" id="IPR010432">
    <property type="entry name" value="RDD"/>
</dbReference>
<gene>
    <name evidence="9" type="ORF">EDC35_1021</name>
</gene>
<dbReference type="AlphaFoldDB" id="A0A4R3N3A2"/>
<evidence type="ECO:0000256" key="6">
    <source>
        <dbReference type="SAM" id="MobiDB-lite"/>
    </source>
</evidence>
<dbReference type="RefSeq" id="WP_165903335.1">
    <property type="nucleotide sequence ID" value="NZ_SMAO01000002.1"/>
</dbReference>
<evidence type="ECO:0000256" key="3">
    <source>
        <dbReference type="ARBA" id="ARBA00022692"/>
    </source>
</evidence>
<evidence type="ECO:0000313" key="9">
    <source>
        <dbReference type="EMBL" id="TCT22671.1"/>
    </source>
</evidence>
<dbReference type="PANTHER" id="PTHR36115">
    <property type="entry name" value="PROLINE-RICH ANTIGEN HOMOLOG-RELATED"/>
    <property type="match status" value="1"/>
</dbReference>
<dbReference type="Proteomes" id="UP000295717">
    <property type="component" value="Unassembled WGS sequence"/>
</dbReference>
<dbReference type="InterPro" id="IPR051791">
    <property type="entry name" value="Pra-immunoreactive"/>
</dbReference>
<feature type="region of interest" description="Disordered" evidence="6">
    <location>
        <begin position="73"/>
        <end position="119"/>
    </location>
</feature>
<dbReference type="CDD" id="cd00350">
    <property type="entry name" value="rubredoxin_like"/>
    <property type="match status" value="1"/>
</dbReference>
<comment type="caution">
    <text evidence="9">The sequence shown here is derived from an EMBL/GenBank/DDBJ whole genome shotgun (WGS) entry which is preliminary data.</text>
</comment>
<keyword evidence="5 7" id="KW-0472">Membrane</keyword>
<evidence type="ECO:0000256" key="4">
    <source>
        <dbReference type="ARBA" id="ARBA00022989"/>
    </source>
</evidence>
<feature type="transmembrane region" description="Helical" evidence="7">
    <location>
        <begin position="203"/>
        <end position="223"/>
    </location>
</feature>
<evidence type="ECO:0000256" key="1">
    <source>
        <dbReference type="ARBA" id="ARBA00004651"/>
    </source>
</evidence>
<evidence type="ECO:0000256" key="5">
    <source>
        <dbReference type="ARBA" id="ARBA00023136"/>
    </source>
</evidence>
<dbReference type="Pfam" id="PF06271">
    <property type="entry name" value="RDD"/>
    <property type="match status" value="1"/>
</dbReference>
<keyword evidence="4 7" id="KW-1133">Transmembrane helix</keyword>
<protein>
    <submittedName>
        <fullName evidence="9">Putative RDD family membrane protein YckC</fullName>
    </submittedName>
</protein>
<feature type="transmembrane region" description="Helical" evidence="7">
    <location>
        <begin position="350"/>
        <end position="371"/>
    </location>
</feature>
<sequence length="505" mass="54715">MAGTTYRVKTTGIPQPGIDPAEVLSRLERTFPRIDPGLRRRMIAGTPMILKRGMDLDRASAFAKGLQQAGLECRIEPEDSAPPRLSLEPLSEESAPEGLQTDRTEAPAHPAPPPGDPRICPKCGYVARSSDDPLLSAHGGLGQCPRCGVIPGKLRSTQSSQALTGPVVPVSTAEPPVPTRPELARAPTVTLKERWLANLVTNAYIMAPALALYLLYAMAVISLHKGSLFTSSYFGVTLNRDTADALALGYLLLTAGFALYEYLVRPATQGATRGELLRGIVLVNDRGIAPSGIATFAKRFAGVLVNSIFLVTILSCVFDERRRTLADIFSGTRPIRGEEMDGGFDTRGGGIFLLGFSLLLLANVGVPRYLLYLAEHRNDAPVSTSVPLAEHRNDAPVSTSVPLDTRARDAIERTQRIRSAIPSADAQRRLIEQAVGRLETRYAEEHDGEYTYDLGLLLQLYGSETRGEDIWMLEQAYADGQVSLRMGSSAPFEVRIGPPGRHAVH</sequence>
<feature type="domain" description="RDD" evidence="8">
    <location>
        <begin position="194"/>
        <end position="331"/>
    </location>
</feature>
<evidence type="ECO:0000256" key="2">
    <source>
        <dbReference type="ARBA" id="ARBA00022475"/>
    </source>
</evidence>
<name>A0A4R3N3A2_9GAMM</name>
<feature type="region of interest" description="Disordered" evidence="6">
    <location>
        <begin position="161"/>
        <end position="181"/>
    </location>
</feature>
<reference evidence="9 10" key="1">
    <citation type="submission" date="2019-03" db="EMBL/GenBank/DDBJ databases">
        <title>Genomic Encyclopedia of Type Strains, Phase IV (KMG-IV): sequencing the most valuable type-strain genomes for metagenomic binning, comparative biology and taxonomic classification.</title>
        <authorList>
            <person name="Goeker M."/>
        </authorList>
    </citation>
    <scope>NUCLEOTIDE SEQUENCE [LARGE SCALE GENOMIC DNA]</scope>
    <source>
        <strain evidence="9 10">DSM 13587</strain>
    </source>
</reference>